<dbReference type="OrthoDB" id="3801143at2759"/>
<feature type="compositionally biased region" description="Basic and acidic residues" evidence="1">
    <location>
        <begin position="98"/>
        <end position="108"/>
    </location>
</feature>
<keyword evidence="3" id="KW-1185">Reference proteome</keyword>
<reference evidence="2" key="1">
    <citation type="journal article" date="2020" name="Stud. Mycol.">
        <title>101 Dothideomycetes genomes: a test case for predicting lifestyles and emergence of pathogens.</title>
        <authorList>
            <person name="Haridas S."/>
            <person name="Albert R."/>
            <person name="Binder M."/>
            <person name="Bloem J."/>
            <person name="Labutti K."/>
            <person name="Salamov A."/>
            <person name="Andreopoulos B."/>
            <person name="Baker S."/>
            <person name="Barry K."/>
            <person name="Bills G."/>
            <person name="Bluhm B."/>
            <person name="Cannon C."/>
            <person name="Castanera R."/>
            <person name="Culley D."/>
            <person name="Daum C."/>
            <person name="Ezra D."/>
            <person name="Gonzalez J."/>
            <person name="Henrissat B."/>
            <person name="Kuo A."/>
            <person name="Liang C."/>
            <person name="Lipzen A."/>
            <person name="Lutzoni F."/>
            <person name="Magnuson J."/>
            <person name="Mondo S."/>
            <person name="Nolan M."/>
            <person name="Ohm R."/>
            <person name="Pangilinan J."/>
            <person name="Park H.-J."/>
            <person name="Ramirez L."/>
            <person name="Alfaro M."/>
            <person name="Sun H."/>
            <person name="Tritt A."/>
            <person name="Yoshinaga Y."/>
            <person name="Zwiers L.-H."/>
            <person name="Turgeon B."/>
            <person name="Goodwin S."/>
            <person name="Spatafora J."/>
            <person name="Crous P."/>
            <person name="Grigoriev I."/>
        </authorList>
    </citation>
    <scope>NUCLEOTIDE SEQUENCE</scope>
    <source>
        <strain evidence="2">CBS 125425</strain>
    </source>
</reference>
<accession>A0A9P4QWC0</accession>
<feature type="compositionally biased region" description="Acidic residues" evidence="1">
    <location>
        <begin position="328"/>
        <end position="338"/>
    </location>
</feature>
<feature type="region of interest" description="Disordered" evidence="1">
    <location>
        <begin position="328"/>
        <end position="482"/>
    </location>
</feature>
<evidence type="ECO:0000313" key="3">
    <source>
        <dbReference type="Proteomes" id="UP000799444"/>
    </source>
</evidence>
<feature type="region of interest" description="Disordered" evidence="1">
    <location>
        <begin position="68"/>
        <end position="143"/>
    </location>
</feature>
<evidence type="ECO:0000313" key="2">
    <source>
        <dbReference type="EMBL" id="KAF2732289.1"/>
    </source>
</evidence>
<feature type="region of interest" description="Disordered" evidence="1">
    <location>
        <begin position="514"/>
        <end position="547"/>
    </location>
</feature>
<feature type="compositionally biased region" description="Polar residues" evidence="1">
    <location>
        <begin position="237"/>
        <end position="249"/>
    </location>
</feature>
<feature type="compositionally biased region" description="Polar residues" evidence="1">
    <location>
        <begin position="427"/>
        <end position="449"/>
    </location>
</feature>
<organism evidence="2 3">
    <name type="scientific">Polyplosphaeria fusca</name>
    <dbReference type="NCBI Taxonomy" id="682080"/>
    <lineage>
        <taxon>Eukaryota</taxon>
        <taxon>Fungi</taxon>
        <taxon>Dikarya</taxon>
        <taxon>Ascomycota</taxon>
        <taxon>Pezizomycotina</taxon>
        <taxon>Dothideomycetes</taxon>
        <taxon>Pleosporomycetidae</taxon>
        <taxon>Pleosporales</taxon>
        <taxon>Tetraplosphaeriaceae</taxon>
        <taxon>Polyplosphaeria</taxon>
    </lineage>
</organism>
<feature type="compositionally biased region" description="Low complexity" evidence="1">
    <location>
        <begin position="470"/>
        <end position="481"/>
    </location>
</feature>
<sequence>MTVAFPDEQATGTPLYPKFKRKVSPLTNNAAPFAPHLLSSHKREHLEIGRNGFYYSCSLLPFPSAREKTSAATSEEEHTVHEMEPGALDLQSTPRGRKREDHSLRDAKAVNSASALRAEATHAATSHLAPLTPPGPSSARRTNLHAKSNTGEKLHSAKKVHFAPVALVAEQPAHPFNTGMPEITTPSTPSSPSSTNLSQSTLASMPENPSHALLAPPRRPPKTALRSMLAIRPPSSPTKSLDPQSQTPLSKPPFKISSVVDTPVSVTKYSTPRSISLREDFRKTIRPGRGTPTQLRQVMEDEMGEMRGKWKETVGDDGWKRASGIEEEFNAMDEDGEAAIETPSREQKTQGRHLTKAKRSVLVRRENKIRKEKEDKNSRAVQTSTKTSQQPPETPRSRPPSAVSVIKTTSQHKNRSVSDTHKASTFALRSTASVRPRPTSSAQQTQFKRSSVFDIPKAPHQKVPPKPRIASTSASNTTSRAVSKRFIEAERSPPIPTALQTASAQDISHFIQSVHATDPDRARDEKPARTSTTPPTSPPKHLLTGTLSAPKLPQVGMLARTILPSTPAARPSRTAKHGTFTPSKEVVSSLDRAIDEGIVGYVKDGKVFTPGGNRVSDLMGARGKSDRKVHGGNGKSLEDELDGEMRGNRK</sequence>
<feature type="compositionally biased region" description="Basic and acidic residues" evidence="1">
    <location>
        <begin position="68"/>
        <end position="84"/>
    </location>
</feature>
<gene>
    <name evidence="2" type="ORF">EJ04DRAFT_566081</name>
</gene>
<feature type="compositionally biased region" description="Basic residues" evidence="1">
    <location>
        <begin position="350"/>
        <end position="362"/>
    </location>
</feature>
<feature type="region of interest" description="Disordered" evidence="1">
    <location>
        <begin position="174"/>
        <end position="254"/>
    </location>
</feature>
<feature type="compositionally biased region" description="Polar residues" evidence="1">
    <location>
        <begin position="379"/>
        <end position="391"/>
    </location>
</feature>
<comment type="caution">
    <text evidence="2">The sequence shown here is derived from an EMBL/GenBank/DDBJ whole genome shotgun (WGS) entry which is preliminary data.</text>
</comment>
<protein>
    <submittedName>
        <fullName evidence="2">Uncharacterized protein</fullName>
    </submittedName>
</protein>
<feature type="compositionally biased region" description="Basic and acidic residues" evidence="1">
    <location>
        <begin position="517"/>
        <end position="528"/>
    </location>
</feature>
<evidence type="ECO:0000256" key="1">
    <source>
        <dbReference type="SAM" id="MobiDB-lite"/>
    </source>
</evidence>
<feature type="region of interest" description="Disordered" evidence="1">
    <location>
        <begin position="610"/>
        <end position="650"/>
    </location>
</feature>
<feature type="compositionally biased region" description="Low complexity" evidence="1">
    <location>
        <begin position="184"/>
        <end position="201"/>
    </location>
</feature>
<feature type="region of interest" description="Disordered" evidence="1">
    <location>
        <begin position="564"/>
        <end position="583"/>
    </location>
</feature>
<name>A0A9P4QWC0_9PLEO</name>
<dbReference type="Proteomes" id="UP000799444">
    <property type="component" value="Unassembled WGS sequence"/>
</dbReference>
<dbReference type="AlphaFoldDB" id="A0A9P4QWC0"/>
<feature type="compositionally biased region" description="Basic and acidic residues" evidence="1">
    <location>
        <begin position="363"/>
        <end position="378"/>
    </location>
</feature>
<dbReference type="EMBL" id="ML996179">
    <property type="protein sequence ID" value="KAF2732289.1"/>
    <property type="molecule type" value="Genomic_DNA"/>
</dbReference>
<proteinExistence type="predicted"/>